<keyword evidence="1" id="KW-0812">Transmembrane</keyword>
<keyword evidence="1" id="KW-0472">Membrane</keyword>
<dbReference type="Proteomes" id="UP000193487">
    <property type="component" value="Unassembled WGS sequence"/>
</dbReference>
<gene>
    <name evidence="2" type="ORF">AWC14_23145</name>
</gene>
<reference evidence="2 3" key="1">
    <citation type="submission" date="2016-01" db="EMBL/GenBank/DDBJ databases">
        <title>The new phylogeny of the genus Mycobacterium.</title>
        <authorList>
            <person name="Tarcisio F."/>
            <person name="Conor M."/>
            <person name="Antonella G."/>
            <person name="Elisabetta G."/>
            <person name="Giulia F.S."/>
            <person name="Sara T."/>
            <person name="Anna F."/>
            <person name="Clotilde B."/>
            <person name="Roberto B."/>
            <person name="Veronica D.S."/>
            <person name="Fabio R."/>
            <person name="Monica P."/>
            <person name="Olivier J."/>
            <person name="Enrico T."/>
            <person name="Nicola S."/>
        </authorList>
    </citation>
    <scope>NUCLEOTIDE SEQUENCE [LARGE SCALE GENOMIC DNA]</scope>
    <source>
        <strain evidence="2 3">DSM 45166</strain>
    </source>
</reference>
<keyword evidence="3" id="KW-1185">Reference proteome</keyword>
<proteinExistence type="predicted"/>
<sequence>MPGPGDRFAALSEILLWWAITAVVWLATLTSVTAAELALALVCTLPCAVAARSARRANRGYWRFRIGWIRWAATVLRDVPVQAVQVWAYVLMRGRRGVISTVALPAESEPVADALRAAAVLAFATTPGTVVLDSDSEILLHRVRPGTGRLATAVQR</sequence>
<dbReference type="EMBL" id="LQPE01000031">
    <property type="protein sequence ID" value="ORW08635.1"/>
    <property type="molecule type" value="Genomic_DNA"/>
</dbReference>
<protein>
    <submittedName>
        <fullName evidence="2">Uncharacterized protein</fullName>
    </submittedName>
</protein>
<dbReference type="OrthoDB" id="4731328at2"/>
<feature type="transmembrane region" description="Helical" evidence="1">
    <location>
        <begin position="16"/>
        <end position="49"/>
    </location>
</feature>
<accession>A0A1X1YC48</accession>
<evidence type="ECO:0000256" key="1">
    <source>
        <dbReference type="SAM" id="Phobius"/>
    </source>
</evidence>
<evidence type="ECO:0000313" key="2">
    <source>
        <dbReference type="EMBL" id="ORW08635.1"/>
    </source>
</evidence>
<dbReference type="RefSeq" id="WP_045376849.1">
    <property type="nucleotide sequence ID" value="NZ_BBKA01000038.1"/>
</dbReference>
<organism evidence="2 3">
    <name type="scientific">Mycobacterium kyorinense</name>
    <dbReference type="NCBI Taxonomy" id="487514"/>
    <lineage>
        <taxon>Bacteria</taxon>
        <taxon>Bacillati</taxon>
        <taxon>Actinomycetota</taxon>
        <taxon>Actinomycetes</taxon>
        <taxon>Mycobacteriales</taxon>
        <taxon>Mycobacteriaceae</taxon>
        <taxon>Mycobacterium</taxon>
    </lineage>
</organism>
<comment type="caution">
    <text evidence="2">The sequence shown here is derived from an EMBL/GenBank/DDBJ whole genome shotgun (WGS) entry which is preliminary data.</text>
</comment>
<dbReference type="AlphaFoldDB" id="A0A1X1YC48"/>
<evidence type="ECO:0000313" key="3">
    <source>
        <dbReference type="Proteomes" id="UP000193487"/>
    </source>
</evidence>
<keyword evidence="1" id="KW-1133">Transmembrane helix</keyword>
<name>A0A1X1YC48_9MYCO</name>